<protein>
    <recommendedName>
        <fullName evidence="4">Myb-like domain-containing protein</fullName>
    </recommendedName>
</protein>
<evidence type="ECO:0008006" key="4">
    <source>
        <dbReference type="Google" id="ProtNLM"/>
    </source>
</evidence>
<evidence type="ECO:0000313" key="2">
    <source>
        <dbReference type="EMBL" id="KAF2756416.1"/>
    </source>
</evidence>
<dbReference type="GeneID" id="54485328"/>
<feature type="compositionally biased region" description="Polar residues" evidence="1">
    <location>
        <begin position="7"/>
        <end position="31"/>
    </location>
</feature>
<evidence type="ECO:0000256" key="1">
    <source>
        <dbReference type="SAM" id="MobiDB-lite"/>
    </source>
</evidence>
<evidence type="ECO:0000313" key="3">
    <source>
        <dbReference type="Proteomes" id="UP000799437"/>
    </source>
</evidence>
<dbReference type="Proteomes" id="UP000799437">
    <property type="component" value="Unassembled WGS sequence"/>
</dbReference>
<dbReference type="AlphaFoldDB" id="A0A6A6W360"/>
<keyword evidence="3" id="KW-1185">Reference proteome</keyword>
<name>A0A6A6W360_9PEZI</name>
<reference evidence="2" key="1">
    <citation type="journal article" date="2020" name="Stud. Mycol.">
        <title>101 Dothideomycetes genomes: a test case for predicting lifestyles and emergence of pathogens.</title>
        <authorList>
            <person name="Haridas S."/>
            <person name="Albert R."/>
            <person name="Binder M."/>
            <person name="Bloem J."/>
            <person name="Labutti K."/>
            <person name="Salamov A."/>
            <person name="Andreopoulos B."/>
            <person name="Baker S."/>
            <person name="Barry K."/>
            <person name="Bills G."/>
            <person name="Bluhm B."/>
            <person name="Cannon C."/>
            <person name="Castanera R."/>
            <person name="Culley D."/>
            <person name="Daum C."/>
            <person name="Ezra D."/>
            <person name="Gonzalez J."/>
            <person name="Henrissat B."/>
            <person name="Kuo A."/>
            <person name="Liang C."/>
            <person name="Lipzen A."/>
            <person name="Lutzoni F."/>
            <person name="Magnuson J."/>
            <person name="Mondo S."/>
            <person name="Nolan M."/>
            <person name="Ohm R."/>
            <person name="Pangilinan J."/>
            <person name="Park H.-J."/>
            <person name="Ramirez L."/>
            <person name="Alfaro M."/>
            <person name="Sun H."/>
            <person name="Tritt A."/>
            <person name="Yoshinaga Y."/>
            <person name="Zwiers L.-H."/>
            <person name="Turgeon B."/>
            <person name="Goodwin S."/>
            <person name="Spatafora J."/>
            <person name="Crous P."/>
            <person name="Grigoriev I."/>
        </authorList>
    </citation>
    <scope>NUCLEOTIDE SEQUENCE</scope>
    <source>
        <strain evidence="2">CBS 121739</strain>
    </source>
</reference>
<proteinExistence type="predicted"/>
<gene>
    <name evidence="2" type="ORF">EJ05DRAFT_477571</name>
</gene>
<dbReference type="EMBL" id="ML996575">
    <property type="protein sequence ID" value="KAF2756416.1"/>
    <property type="molecule type" value="Genomic_DNA"/>
</dbReference>
<dbReference type="RefSeq" id="XP_033598867.1">
    <property type="nucleotide sequence ID" value="XM_033744274.1"/>
</dbReference>
<sequence length="204" mass="22501">MRWPSYLPQSLPVTATDLSAPPQSTYDSTNPLEPPCSHDPYLPTTGIIFDNPFLSTPKSDLNQPETPQTLPNPAKTLQPTAQRSSSDALILSLRAQGLTFRQIQAHGGFGIAESTLRGRYRALTKCKEERVREPRWMKGDISLLLAAHAQEVALHGANLRWSRVAARMVPPQASRRFAAQTCSKKFKELGENMGACGGRNYADQ</sequence>
<organism evidence="2 3">
    <name type="scientific">Pseudovirgaria hyperparasitica</name>
    <dbReference type="NCBI Taxonomy" id="470096"/>
    <lineage>
        <taxon>Eukaryota</taxon>
        <taxon>Fungi</taxon>
        <taxon>Dikarya</taxon>
        <taxon>Ascomycota</taxon>
        <taxon>Pezizomycotina</taxon>
        <taxon>Dothideomycetes</taxon>
        <taxon>Dothideomycetes incertae sedis</taxon>
        <taxon>Acrospermales</taxon>
        <taxon>Acrospermaceae</taxon>
        <taxon>Pseudovirgaria</taxon>
    </lineage>
</organism>
<feature type="region of interest" description="Disordered" evidence="1">
    <location>
        <begin position="53"/>
        <end position="83"/>
    </location>
</feature>
<feature type="region of interest" description="Disordered" evidence="1">
    <location>
        <begin position="1"/>
        <end position="41"/>
    </location>
</feature>
<dbReference type="OrthoDB" id="3439209at2759"/>
<accession>A0A6A6W360</accession>